<dbReference type="AlphaFoldDB" id="A0A9W9Y750"/>
<evidence type="ECO:0000313" key="3">
    <source>
        <dbReference type="Proteomes" id="UP001163046"/>
    </source>
</evidence>
<keyword evidence="1" id="KW-0472">Membrane</keyword>
<feature type="transmembrane region" description="Helical" evidence="1">
    <location>
        <begin position="108"/>
        <end position="130"/>
    </location>
</feature>
<sequence>MENTETQIVAKAFNAKIVKFNNLEEMQTSLRKGIIGRVLVDRNTAYHFLDKSGLKGNRQFRLIRNIDYPMDYFLAHVNREVVPTTSTTADMLDQMDGLFSTGSEMTRFILFTLLAVFLVLIIIGILWEVYTKCNTAVLNRRKDTPHRQHGAYKDNLVPLNRKMYTMHNFLDMEKRLIELTADVHNMKE</sequence>
<keyword evidence="1" id="KW-1133">Transmembrane helix</keyword>
<dbReference type="EMBL" id="MU827849">
    <property type="protein sequence ID" value="KAJ7318655.1"/>
    <property type="molecule type" value="Genomic_DNA"/>
</dbReference>
<gene>
    <name evidence="2" type="ORF">OS493_037512</name>
</gene>
<reference evidence="2" key="1">
    <citation type="submission" date="2023-01" db="EMBL/GenBank/DDBJ databases">
        <title>Genome assembly of the deep-sea coral Lophelia pertusa.</title>
        <authorList>
            <person name="Herrera S."/>
            <person name="Cordes E."/>
        </authorList>
    </citation>
    <scope>NUCLEOTIDE SEQUENCE</scope>
    <source>
        <strain evidence="2">USNM1676648</strain>
        <tissue evidence="2">Polyp</tissue>
    </source>
</reference>
<keyword evidence="1" id="KW-0812">Transmembrane</keyword>
<dbReference type="OrthoDB" id="5961194at2759"/>
<name>A0A9W9Y750_9CNID</name>
<dbReference type="Proteomes" id="UP001163046">
    <property type="component" value="Unassembled WGS sequence"/>
</dbReference>
<keyword evidence="3" id="KW-1185">Reference proteome</keyword>
<evidence type="ECO:0000313" key="2">
    <source>
        <dbReference type="EMBL" id="KAJ7318655.1"/>
    </source>
</evidence>
<proteinExistence type="predicted"/>
<protein>
    <submittedName>
        <fullName evidence="2">Uncharacterized protein</fullName>
    </submittedName>
</protein>
<organism evidence="2 3">
    <name type="scientific">Desmophyllum pertusum</name>
    <dbReference type="NCBI Taxonomy" id="174260"/>
    <lineage>
        <taxon>Eukaryota</taxon>
        <taxon>Metazoa</taxon>
        <taxon>Cnidaria</taxon>
        <taxon>Anthozoa</taxon>
        <taxon>Hexacorallia</taxon>
        <taxon>Scleractinia</taxon>
        <taxon>Caryophylliina</taxon>
        <taxon>Caryophylliidae</taxon>
        <taxon>Desmophyllum</taxon>
    </lineage>
</organism>
<accession>A0A9W9Y750</accession>
<evidence type="ECO:0000256" key="1">
    <source>
        <dbReference type="SAM" id="Phobius"/>
    </source>
</evidence>
<comment type="caution">
    <text evidence="2">The sequence shown here is derived from an EMBL/GenBank/DDBJ whole genome shotgun (WGS) entry which is preliminary data.</text>
</comment>